<dbReference type="Gene3D" id="3.30.70.100">
    <property type="match status" value="1"/>
</dbReference>
<reference evidence="1" key="1">
    <citation type="submission" date="2021-11" db="EMBL/GenBank/DDBJ databases">
        <title>A Novel Adlercreutzia Species, isolated from a Allomyrina dichotoma larva feces.</title>
        <authorList>
            <person name="Suh M.K."/>
        </authorList>
    </citation>
    <scope>NUCLEOTIDE SEQUENCE</scope>
    <source>
        <strain evidence="1">JBNU-10</strain>
    </source>
</reference>
<organism evidence="1 2">
    <name type="scientific">Adlercreutzia faecimuris</name>
    <dbReference type="NCBI Taxonomy" id="2897341"/>
    <lineage>
        <taxon>Bacteria</taxon>
        <taxon>Bacillati</taxon>
        <taxon>Actinomycetota</taxon>
        <taxon>Coriobacteriia</taxon>
        <taxon>Eggerthellales</taxon>
        <taxon>Eggerthellaceae</taxon>
        <taxon>Adlercreutzia</taxon>
    </lineage>
</organism>
<evidence type="ECO:0008006" key="3">
    <source>
        <dbReference type="Google" id="ProtNLM"/>
    </source>
</evidence>
<dbReference type="RefSeq" id="WP_242165015.1">
    <property type="nucleotide sequence ID" value="NZ_JAJMLW010000002.1"/>
</dbReference>
<proteinExistence type="predicted"/>
<dbReference type="Proteomes" id="UP001430755">
    <property type="component" value="Unassembled WGS sequence"/>
</dbReference>
<protein>
    <recommendedName>
        <fullName evidence="3">NIPSNAP domain-containing protein</fullName>
    </recommendedName>
</protein>
<sequence>MSFSEVCIYQVKPDKVEEFETIMNEAKPFLEERTGLLQLRLMRRGYKIDMEQIREGLPPVELTRIVKCVKYVLFWEFASKEDYGKAQKDLYETFWKPIDKCLIQPHDKYLGEAIF</sequence>
<evidence type="ECO:0000313" key="1">
    <source>
        <dbReference type="EMBL" id="MCI2242116.1"/>
    </source>
</evidence>
<dbReference type="EMBL" id="JAJMLW010000002">
    <property type="protein sequence ID" value="MCI2242116.1"/>
    <property type="molecule type" value="Genomic_DNA"/>
</dbReference>
<evidence type="ECO:0000313" key="2">
    <source>
        <dbReference type="Proteomes" id="UP001430755"/>
    </source>
</evidence>
<name>A0ABS9WIR7_9ACTN</name>
<accession>A0ABS9WIR7</accession>
<keyword evidence="2" id="KW-1185">Reference proteome</keyword>
<gene>
    <name evidence="1" type="ORF">LPT13_07105</name>
</gene>
<comment type="caution">
    <text evidence="1">The sequence shown here is derived from an EMBL/GenBank/DDBJ whole genome shotgun (WGS) entry which is preliminary data.</text>
</comment>